<organism evidence="13 14">
    <name type="scientific">Tistrella bauzanensis</name>
    <dbReference type="NCBI Taxonomy" id="657419"/>
    <lineage>
        <taxon>Bacteria</taxon>
        <taxon>Pseudomonadati</taxon>
        <taxon>Pseudomonadota</taxon>
        <taxon>Alphaproteobacteria</taxon>
        <taxon>Geminicoccales</taxon>
        <taxon>Geminicoccaceae</taxon>
        <taxon>Tistrella</taxon>
    </lineage>
</organism>
<comment type="subcellular location">
    <subcellularLocation>
        <location evidence="1">Cell membrane</location>
        <topology evidence="1">Multi-pass membrane protein</topology>
    </subcellularLocation>
</comment>
<keyword evidence="7 11" id="KW-1133">Transmembrane helix</keyword>
<evidence type="ECO:0000256" key="3">
    <source>
        <dbReference type="ARBA" id="ARBA00022475"/>
    </source>
</evidence>
<dbReference type="PANTHER" id="PTHR33121">
    <property type="entry name" value="CYCLIC DI-GMP PHOSPHODIESTERASE PDEF"/>
    <property type="match status" value="1"/>
</dbReference>
<feature type="region of interest" description="Disordered" evidence="10">
    <location>
        <begin position="1"/>
        <end position="42"/>
    </location>
</feature>
<feature type="transmembrane region" description="Helical" evidence="11">
    <location>
        <begin position="49"/>
        <end position="73"/>
    </location>
</feature>
<proteinExistence type="predicted"/>
<keyword evidence="4" id="KW-0973">c-di-GMP</keyword>
<evidence type="ECO:0000256" key="6">
    <source>
        <dbReference type="ARBA" id="ARBA00022801"/>
    </source>
</evidence>
<dbReference type="CDD" id="cd01948">
    <property type="entry name" value="EAL"/>
    <property type="match status" value="1"/>
</dbReference>
<evidence type="ECO:0000256" key="7">
    <source>
        <dbReference type="ARBA" id="ARBA00022989"/>
    </source>
</evidence>
<feature type="compositionally biased region" description="Basic and acidic residues" evidence="10">
    <location>
        <begin position="23"/>
        <end position="37"/>
    </location>
</feature>
<feature type="domain" description="EAL" evidence="12">
    <location>
        <begin position="320"/>
        <end position="572"/>
    </location>
</feature>
<protein>
    <recommendedName>
        <fullName evidence="2">cyclic-guanylate-specific phosphodiesterase</fullName>
        <ecNumber evidence="2">3.1.4.52</ecNumber>
    </recommendedName>
</protein>
<feature type="compositionally biased region" description="Polar residues" evidence="10">
    <location>
        <begin position="1"/>
        <end position="10"/>
    </location>
</feature>
<dbReference type="EC" id="3.1.4.52" evidence="2"/>
<dbReference type="InterPro" id="IPR035919">
    <property type="entry name" value="EAL_sf"/>
</dbReference>
<name>A0ABQ1IC27_9PROT</name>
<evidence type="ECO:0000313" key="13">
    <source>
        <dbReference type="EMBL" id="GGB33400.1"/>
    </source>
</evidence>
<keyword evidence="14" id="KW-1185">Reference proteome</keyword>
<evidence type="ECO:0000259" key="12">
    <source>
        <dbReference type="PROSITE" id="PS50883"/>
    </source>
</evidence>
<dbReference type="PANTHER" id="PTHR33121:SF79">
    <property type="entry name" value="CYCLIC DI-GMP PHOSPHODIESTERASE PDED-RELATED"/>
    <property type="match status" value="1"/>
</dbReference>
<dbReference type="Pfam" id="PF12792">
    <property type="entry name" value="CSS-motif"/>
    <property type="match status" value="1"/>
</dbReference>
<accession>A0ABQ1IC27</accession>
<dbReference type="PROSITE" id="PS50883">
    <property type="entry name" value="EAL"/>
    <property type="match status" value="1"/>
</dbReference>
<dbReference type="InterPro" id="IPR050706">
    <property type="entry name" value="Cyclic-di-GMP_PDE-like"/>
</dbReference>
<keyword evidence="5 11" id="KW-0812">Transmembrane</keyword>
<keyword evidence="6" id="KW-0378">Hydrolase</keyword>
<dbReference type="Pfam" id="PF00563">
    <property type="entry name" value="EAL"/>
    <property type="match status" value="1"/>
</dbReference>
<keyword evidence="8 11" id="KW-0472">Membrane</keyword>
<dbReference type="InterPro" id="IPR024744">
    <property type="entry name" value="CSS-motif_dom"/>
</dbReference>
<feature type="transmembrane region" description="Helical" evidence="11">
    <location>
        <begin position="296"/>
        <end position="317"/>
    </location>
</feature>
<dbReference type="Proteomes" id="UP000603352">
    <property type="component" value="Unassembled WGS sequence"/>
</dbReference>
<sequence>MDVDGRNSTIGYGASASGMTDFSRTDAERANPGHDTRQSFQGDGMRGRVLAIALTLATLIGALPVAGSLWVAWGSANRARTDMLDGAVHEMLARYNRMSTEIDQVFDDLSSLPLAEACEPVGLMRLRTAAYFSRGVREVAVIENGRILCTGAGKSDMPASLPLPDMSEGDVRIWYDRVPPDVRAPASDVARSTVIARNGFALFLDTEQIYDLVLTDPRTVLSMVSLTSRQVMGVRSRPERAMLSDMVDRFRTDPPPRSLRVGNRLIVAAPTADGAAMALAAQPIDVVLEAWRQQAVPLGLLGLTSGAIIFWLILTLARRGDTMGARIRRGLARGEFRVVYQPIVRLSDGACLGGEALVRWQQRDGTMISPDRFIPVAEAEGLIERLTDQIIEHVFADIGKFLAERPTVWIAINLSAPDVESDRVRGRLDRLRKTHGVAADQIVLEATERTLIDARRAQSSMRSFRDAGYRLTIDDFGTGYSSLAYLATLPVDGLKLDKTFVDSIGSGTPADDVMGHILSLAATLGLDVAAEGIEHGAQADYLIARGVTYGQGWLFARAMEAETFGAYVDGRMAVAGPPSRRRRA</sequence>
<dbReference type="InterPro" id="IPR001633">
    <property type="entry name" value="EAL_dom"/>
</dbReference>
<keyword evidence="3" id="KW-1003">Cell membrane</keyword>
<comment type="caution">
    <text evidence="13">The sequence shown here is derived from an EMBL/GenBank/DDBJ whole genome shotgun (WGS) entry which is preliminary data.</text>
</comment>
<evidence type="ECO:0000256" key="1">
    <source>
        <dbReference type="ARBA" id="ARBA00004651"/>
    </source>
</evidence>
<dbReference type="SUPFAM" id="SSF141868">
    <property type="entry name" value="EAL domain-like"/>
    <property type="match status" value="1"/>
</dbReference>
<evidence type="ECO:0000256" key="9">
    <source>
        <dbReference type="ARBA" id="ARBA00034290"/>
    </source>
</evidence>
<evidence type="ECO:0000256" key="4">
    <source>
        <dbReference type="ARBA" id="ARBA00022636"/>
    </source>
</evidence>
<evidence type="ECO:0000256" key="11">
    <source>
        <dbReference type="SAM" id="Phobius"/>
    </source>
</evidence>
<reference evidence="14" key="1">
    <citation type="journal article" date="2019" name="Int. J. Syst. Evol. Microbiol.">
        <title>The Global Catalogue of Microorganisms (GCM) 10K type strain sequencing project: providing services to taxonomists for standard genome sequencing and annotation.</title>
        <authorList>
            <consortium name="The Broad Institute Genomics Platform"/>
            <consortium name="The Broad Institute Genome Sequencing Center for Infectious Disease"/>
            <person name="Wu L."/>
            <person name="Ma J."/>
        </authorList>
    </citation>
    <scope>NUCLEOTIDE SEQUENCE [LARGE SCALE GENOMIC DNA]</scope>
    <source>
        <strain evidence="14">CGMCC 1.10188</strain>
    </source>
</reference>
<evidence type="ECO:0000256" key="5">
    <source>
        <dbReference type="ARBA" id="ARBA00022692"/>
    </source>
</evidence>
<dbReference type="EMBL" id="BMDZ01000010">
    <property type="protein sequence ID" value="GGB33400.1"/>
    <property type="molecule type" value="Genomic_DNA"/>
</dbReference>
<gene>
    <name evidence="13" type="ORF">GCM10011505_13610</name>
</gene>
<evidence type="ECO:0000256" key="8">
    <source>
        <dbReference type="ARBA" id="ARBA00023136"/>
    </source>
</evidence>
<dbReference type="SMART" id="SM00052">
    <property type="entry name" value="EAL"/>
    <property type="match status" value="1"/>
</dbReference>
<dbReference type="Gene3D" id="3.20.20.450">
    <property type="entry name" value="EAL domain"/>
    <property type="match status" value="1"/>
</dbReference>
<evidence type="ECO:0000256" key="2">
    <source>
        <dbReference type="ARBA" id="ARBA00012282"/>
    </source>
</evidence>
<evidence type="ECO:0000256" key="10">
    <source>
        <dbReference type="SAM" id="MobiDB-lite"/>
    </source>
</evidence>
<comment type="catalytic activity">
    <reaction evidence="9">
        <text>3',3'-c-di-GMP + H2O = 5'-phosphoguanylyl(3'-&gt;5')guanosine + H(+)</text>
        <dbReference type="Rhea" id="RHEA:24902"/>
        <dbReference type="ChEBI" id="CHEBI:15377"/>
        <dbReference type="ChEBI" id="CHEBI:15378"/>
        <dbReference type="ChEBI" id="CHEBI:58754"/>
        <dbReference type="ChEBI" id="CHEBI:58805"/>
        <dbReference type="EC" id="3.1.4.52"/>
    </reaction>
</comment>
<evidence type="ECO:0000313" key="14">
    <source>
        <dbReference type="Proteomes" id="UP000603352"/>
    </source>
</evidence>